<sequence length="51" mass="5099">MICRITGKLMMKKFIVGALCALGLFAASAVVLNGDSSPALAGGGGFGIEIK</sequence>
<feature type="chain" id="PRO_5038511488" evidence="1">
    <location>
        <begin position="30"/>
        <end position="51"/>
    </location>
</feature>
<accession>A0A6N4TKF1</accession>
<evidence type="ECO:0000256" key="1">
    <source>
        <dbReference type="SAM" id="SignalP"/>
    </source>
</evidence>
<dbReference type="Proteomes" id="UP000464754">
    <property type="component" value="Chromosome"/>
</dbReference>
<dbReference type="EMBL" id="AP019695">
    <property type="protein sequence ID" value="BBK23510.1"/>
    <property type="molecule type" value="Genomic_DNA"/>
</dbReference>
<organism evidence="2 3">
    <name type="scientific">Amedibacterium intestinale</name>
    <dbReference type="NCBI Taxonomy" id="2583452"/>
    <lineage>
        <taxon>Bacteria</taxon>
        <taxon>Bacillati</taxon>
        <taxon>Bacillota</taxon>
        <taxon>Erysipelotrichia</taxon>
        <taxon>Erysipelotrichales</taxon>
        <taxon>Erysipelotrichaceae</taxon>
        <taxon>Amedibacterium</taxon>
    </lineage>
</organism>
<name>A0A6N4TKF1_9FIRM</name>
<evidence type="ECO:0000313" key="2">
    <source>
        <dbReference type="EMBL" id="BBK23510.1"/>
    </source>
</evidence>
<dbReference type="KEGG" id="aarg:Aargi30884_24130"/>
<reference evidence="3" key="1">
    <citation type="submission" date="2019-05" db="EMBL/GenBank/DDBJ databases">
        <title>Complete genome sequencing of Absiella argi strain JCM 30884.</title>
        <authorList>
            <person name="Sakamoto M."/>
            <person name="Murakami T."/>
            <person name="Mori H."/>
        </authorList>
    </citation>
    <scope>NUCLEOTIDE SEQUENCE [LARGE SCALE GENOMIC DNA]</scope>
    <source>
        <strain evidence="3">JCM 30884</strain>
    </source>
</reference>
<dbReference type="AlphaFoldDB" id="A0A6N4TKF1"/>
<keyword evidence="3" id="KW-1185">Reference proteome</keyword>
<feature type="signal peptide" evidence="1">
    <location>
        <begin position="1"/>
        <end position="29"/>
    </location>
</feature>
<proteinExistence type="predicted"/>
<keyword evidence="1" id="KW-0732">Signal</keyword>
<gene>
    <name evidence="2" type="ORF">Aargi30884_24130</name>
</gene>
<dbReference type="RefSeq" id="WP_163052328.1">
    <property type="nucleotide sequence ID" value="NZ_AP019695.1"/>
</dbReference>
<evidence type="ECO:0000313" key="3">
    <source>
        <dbReference type="Proteomes" id="UP000464754"/>
    </source>
</evidence>
<protein>
    <submittedName>
        <fullName evidence="2">Uncharacterized protein</fullName>
    </submittedName>
</protein>